<feature type="coiled-coil region" evidence="1">
    <location>
        <begin position="821"/>
        <end position="876"/>
    </location>
</feature>
<feature type="coiled-coil region" evidence="1">
    <location>
        <begin position="644"/>
        <end position="710"/>
    </location>
</feature>
<name>A0A024UAG2_9STRA</name>
<reference evidence="4" key="1">
    <citation type="submission" date="2013-12" db="EMBL/GenBank/DDBJ databases">
        <title>The Genome Sequence of Aphanomyces invadans NJM9701.</title>
        <authorList>
            <consortium name="The Broad Institute Genomics Platform"/>
            <person name="Russ C."/>
            <person name="Tyler B."/>
            <person name="van West P."/>
            <person name="Dieguez-Uribeondo J."/>
            <person name="Young S.K."/>
            <person name="Zeng Q."/>
            <person name="Gargeya S."/>
            <person name="Fitzgerald M."/>
            <person name="Abouelleil A."/>
            <person name="Alvarado L."/>
            <person name="Chapman S.B."/>
            <person name="Gainer-Dewar J."/>
            <person name="Goldberg J."/>
            <person name="Griggs A."/>
            <person name="Gujja S."/>
            <person name="Hansen M."/>
            <person name="Howarth C."/>
            <person name="Imamovic A."/>
            <person name="Ireland A."/>
            <person name="Larimer J."/>
            <person name="McCowan C."/>
            <person name="Murphy C."/>
            <person name="Pearson M."/>
            <person name="Poon T.W."/>
            <person name="Priest M."/>
            <person name="Roberts A."/>
            <person name="Saif S."/>
            <person name="Shea T."/>
            <person name="Sykes S."/>
            <person name="Wortman J."/>
            <person name="Nusbaum C."/>
            <person name="Birren B."/>
        </authorList>
    </citation>
    <scope>NUCLEOTIDE SEQUENCE [LARGE SCALE GENOMIC DNA]</scope>
    <source>
        <strain evidence="4">NJM9701</strain>
    </source>
</reference>
<dbReference type="RefSeq" id="XP_008869218.1">
    <property type="nucleotide sequence ID" value="XM_008870996.1"/>
</dbReference>
<dbReference type="VEuPathDB" id="FungiDB:H310_06082"/>
<feature type="coiled-coil region" evidence="1">
    <location>
        <begin position="376"/>
        <end position="424"/>
    </location>
</feature>
<feature type="compositionally biased region" description="Polar residues" evidence="2">
    <location>
        <begin position="257"/>
        <end position="283"/>
    </location>
</feature>
<keyword evidence="1" id="KW-0175">Coiled coil</keyword>
<dbReference type="InterPro" id="IPR052602">
    <property type="entry name" value="Growth_transcription_reg"/>
</dbReference>
<feature type="compositionally biased region" description="Polar residues" evidence="2">
    <location>
        <begin position="222"/>
        <end position="250"/>
    </location>
</feature>
<feature type="region of interest" description="Disordered" evidence="2">
    <location>
        <begin position="160"/>
        <end position="182"/>
    </location>
</feature>
<dbReference type="InterPro" id="IPR022091">
    <property type="entry name" value="TMF_TATA-bd"/>
</dbReference>
<dbReference type="STRING" id="157072.A0A024UAG2"/>
<evidence type="ECO:0000256" key="1">
    <source>
        <dbReference type="SAM" id="Coils"/>
    </source>
</evidence>
<dbReference type="GO" id="GO:0005794">
    <property type="term" value="C:Golgi apparatus"/>
    <property type="evidence" value="ECO:0007669"/>
    <property type="project" value="TreeGrafter"/>
</dbReference>
<feature type="coiled-coil region" evidence="1">
    <location>
        <begin position="477"/>
        <end position="533"/>
    </location>
</feature>
<dbReference type="eggNOG" id="KOG4673">
    <property type="taxonomic scope" value="Eukaryota"/>
</dbReference>
<sequence>MASSWFSSKVNLSTIVSQGLEHVTKLKDDVEKQFDEAVSGKGMTTLTLQNLPPATIDMQAPPNLFQENVPSTALAPSPAPPQDEESSPLQSTDTCVDPDCHRESDIPPGRIYPLNCDVFRGPYKATIALQCATLLSSTSSAGDSPTDSVLLAAHISCPPPSEPCQQAHGPSHETPPSSLLPRAEEDVAPTGWDASLDDLHPDAAENSALLAIVQTLPPNVASDPSTSPITVETSPPVDPSSTTLDSSNEFTDIRSDLPSSDGSIQPTTTAVVPSIESVSQDNRSSPSPPASSSSSLHATEDAPPTSIEVLFLQKELAHVQAELQKSRDVLCERESQLVSTSAAMAKLHEELEALRSARSTTSPNDASVIYSLQVALADKEMQLTNLLDEGEALSKKQAAFESRLRALRKEKTDIMDENKKLTAALETATAKWETARMHLVTAEEDAKLHAHVLKSLDATDAKLQATEAALIASTQRLTATEALVEQLGAENDALKARTQLAAFEDREALEATIAELQANVAQVEAEASKREDQARVALHAMKQRWQEAVTRMDHMTHSTSDATQPLLRQIQLLQEEQRVLELRRMSFEADMQKKVDNAAREVAMVQAELAVETKNAMDAQTRASVLLGQVTELQGLVQAEKVTVESLHKQLDDSARIRQQLEQQLEVLGDEKRHLATRLRLVQEQHDVHTKQLLHQLEQQTQDAAALRRQLHEATTPTSTPITGTFASAATLPPSAPMPLPQAPILQESPQSGSSCRRMDRTPSSDLNEDMSMIEWNQLLQKVRLRESEASLLKSQLQTVEEARKSASDDVVRLSTQNAALKAAVAELAATKEALAAMEVKQHVLLELLGEKDEQVEELEAEFREFKQMYQNQIDTLTRR</sequence>
<feature type="compositionally biased region" description="Low complexity" evidence="2">
    <location>
        <begin position="715"/>
        <end position="733"/>
    </location>
</feature>
<evidence type="ECO:0000313" key="4">
    <source>
        <dbReference type="EMBL" id="ETW02613.1"/>
    </source>
</evidence>
<dbReference type="AlphaFoldDB" id="A0A024UAG2"/>
<feature type="region of interest" description="Disordered" evidence="2">
    <location>
        <begin position="218"/>
        <end position="302"/>
    </location>
</feature>
<evidence type="ECO:0000259" key="3">
    <source>
        <dbReference type="Pfam" id="PF12325"/>
    </source>
</evidence>
<protein>
    <recommendedName>
        <fullName evidence="3">TATA element modulatory factor 1 TATA binding domain-containing protein</fullName>
    </recommendedName>
</protein>
<dbReference type="PANTHER" id="PTHR46515">
    <property type="entry name" value="TATA ELEMENT MODULATORY FACTOR TMF1"/>
    <property type="match status" value="1"/>
</dbReference>
<dbReference type="OrthoDB" id="74178at2759"/>
<dbReference type="GO" id="GO:0005783">
    <property type="term" value="C:endoplasmic reticulum"/>
    <property type="evidence" value="ECO:0007669"/>
    <property type="project" value="TreeGrafter"/>
</dbReference>
<evidence type="ECO:0000256" key="2">
    <source>
        <dbReference type="SAM" id="MobiDB-lite"/>
    </source>
</evidence>
<feature type="domain" description="TATA element modulatory factor 1 TATA binding" evidence="3">
    <location>
        <begin position="767"/>
        <end position="877"/>
    </location>
</feature>
<dbReference type="PANTHER" id="PTHR46515:SF1">
    <property type="entry name" value="TATA ELEMENT MODULATORY FACTOR"/>
    <property type="match status" value="1"/>
</dbReference>
<dbReference type="GeneID" id="20083132"/>
<dbReference type="EMBL" id="KI913961">
    <property type="protein sequence ID" value="ETW02613.1"/>
    <property type="molecule type" value="Genomic_DNA"/>
</dbReference>
<feature type="region of interest" description="Disordered" evidence="2">
    <location>
        <begin position="714"/>
        <end position="768"/>
    </location>
</feature>
<accession>A0A024UAG2</accession>
<dbReference type="Pfam" id="PF12325">
    <property type="entry name" value="TMF_TATA_bd"/>
    <property type="match status" value="1"/>
</dbReference>
<gene>
    <name evidence="4" type="ORF">H310_06082</name>
</gene>
<feature type="region of interest" description="Disordered" evidence="2">
    <location>
        <begin position="61"/>
        <end position="97"/>
    </location>
</feature>
<organism evidence="4">
    <name type="scientific">Aphanomyces invadans</name>
    <dbReference type="NCBI Taxonomy" id="157072"/>
    <lineage>
        <taxon>Eukaryota</taxon>
        <taxon>Sar</taxon>
        <taxon>Stramenopiles</taxon>
        <taxon>Oomycota</taxon>
        <taxon>Saprolegniomycetes</taxon>
        <taxon>Saprolegniales</taxon>
        <taxon>Verrucalvaceae</taxon>
        <taxon>Aphanomyces</taxon>
    </lineage>
</organism>
<proteinExistence type="predicted"/>